<gene>
    <name evidence="2" type="ORF">H9912_08190</name>
</gene>
<accession>A0A9D2R2X8</accession>
<sequence>ETIVQEVPDERAEAWIEREAPFFECPDPVLEETWYFRWWVLRKHIKETAGGRIITEFLPEVPWAGPYNSINSANGHHIAEATWLRNDRSLVKEYIVFWLRGEGDETSYSSWIADAVYRYALAAGEEAFTVGLLGDLVSFYEKVEASNMTKYGLFWSYDDRDAMEMSISGSGLRPTLNSYMCANAAAIARIAEWAGEKELRERFEKKAETLKSLILKYLWDEKAQFFKVIPLAAREDEAEAFSFEEIPAERNVREEIGYIPWCFSIPDKRHDGAWEYLKREDGFRAPFGITTAERSHPLYRNTRSPHECQWNGPVWPYATTQTLDGMIRLLQERKPETVSREDFLEQLRIYAESHQRIRKDGKRVNWLDENLDPETGEWLARKILQGWGWPEEKGGYERGKDYNHSAFCDLVIRGLCGVCPEEENVLVIDPLLPEDAWDYFLLEELPCMGHLLTIVYDRDGSRYKKGSGFWVEEDGRVLARLEKPGKLRITLERRIGGKD</sequence>
<dbReference type="EMBL" id="DWUW01000231">
    <property type="protein sequence ID" value="HJD31906.1"/>
    <property type="molecule type" value="Genomic_DNA"/>
</dbReference>
<dbReference type="Pfam" id="PF22422">
    <property type="entry name" value="MGH1-like_GH"/>
    <property type="match status" value="1"/>
</dbReference>
<comment type="caution">
    <text evidence="2">The sequence shown here is derived from an EMBL/GenBank/DDBJ whole genome shotgun (WGS) entry which is preliminary data.</text>
</comment>
<feature type="non-terminal residue" evidence="2">
    <location>
        <position position="1"/>
    </location>
</feature>
<proteinExistence type="predicted"/>
<feature type="domain" description="Mannosylglycerate hydrolase MGH1-like glycoside hydrolase" evidence="1">
    <location>
        <begin position="67"/>
        <end position="405"/>
    </location>
</feature>
<reference evidence="2" key="1">
    <citation type="journal article" date="2021" name="PeerJ">
        <title>Extensive microbial diversity within the chicken gut microbiome revealed by metagenomics and culture.</title>
        <authorList>
            <person name="Gilroy R."/>
            <person name="Ravi A."/>
            <person name="Getino M."/>
            <person name="Pursley I."/>
            <person name="Horton D.L."/>
            <person name="Alikhan N.F."/>
            <person name="Baker D."/>
            <person name="Gharbi K."/>
            <person name="Hall N."/>
            <person name="Watson M."/>
            <person name="Adriaenssens E.M."/>
            <person name="Foster-Nyarko E."/>
            <person name="Jarju S."/>
            <person name="Secka A."/>
            <person name="Antonio M."/>
            <person name="Oren A."/>
            <person name="Chaudhuri R.R."/>
            <person name="La Ragione R."/>
            <person name="Hildebrand F."/>
            <person name="Pallen M.J."/>
        </authorList>
    </citation>
    <scope>NUCLEOTIDE SEQUENCE</scope>
    <source>
        <strain evidence="2">ChiHjej8B7-25341</strain>
    </source>
</reference>
<dbReference type="AlphaFoldDB" id="A0A9D2R2X8"/>
<dbReference type="Gene3D" id="1.50.10.10">
    <property type="match status" value="1"/>
</dbReference>
<evidence type="ECO:0000313" key="2">
    <source>
        <dbReference type="EMBL" id="HJD31906.1"/>
    </source>
</evidence>
<dbReference type="Proteomes" id="UP000823851">
    <property type="component" value="Unassembled WGS sequence"/>
</dbReference>
<dbReference type="InterPro" id="IPR012341">
    <property type="entry name" value="6hp_glycosidase-like_sf"/>
</dbReference>
<dbReference type="SUPFAM" id="SSF48208">
    <property type="entry name" value="Six-hairpin glycosidases"/>
    <property type="match status" value="1"/>
</dbReference>
<organism evidence="2 3">
    <name type="scientific">Candidatus Eisenbergiella stercorigallinarum</name>
    <dbReference type="NCBI Taxonomy" id="2838557"/>
    <lineage>
        <taxon>Bacteria</taxon>
        <taxon>Bacillati</taxon>
        <taxon>Bacillota</taxon>
        <taxon>Clostridia</taxon>
        <taxon>Lachnospirales</taxon>
        <taxon>Lachnospiraceae</taxon>
        <taxon>Eisenbergiella</taxon>
    </lineage>
</organism>
<evidence type="ECO:0000259" key="1">
    <source>
        <dbReference type="Pfam" id="PF22422"/>
    </source>
</evidence>
<dbReference type="InterPro" id="IPR008928">
    <property type="entry name" value="6-hairpin_glycosidase_sf"/>
</dbReference>
<dbReference type="InterPro" id="IPR054491">
    <property type="entry name" value="MGH1-like_GH"/>
</dbReference>
<reference evidence="2" key="2">
    <citation type="submission" date="2021-04" db="EMBL/GenBank/DDBJ databases">
        <authorList>
            <person name="Gilroy R."/>
        </authorList>
    </citation>
    <scope>NUCLEOTIDE SEQUENCE</scope>
    <source>
        <strain evidence="2">ChiHjej8B7-25341</strain>
    </source>
</reference>
<dbReference type="GO" id="GO:0005975">
    <property type="term" value="P:carbohydrate metabolic process"/>
    <property type="evidence" value="ECO:0007669"/>
    <property type="project" value="InterPro"/>
</dbReference>
<name>A0A9D2R2X8_9FIRM</name>
<evidence type="ECO:0000313" key="3">
    <source>
        <dbReference type="Proteomes" id="UP000823851"/>
    </source>
</evidence>
<protein>
    <recommendedName>
        <fullName evidence="1">Mannosylglycerate hydrolase MGH1-like glycoside hydrolase domain-containing protein</fullName>
    </recommendedName>
</protein>